<protein>
    <submittedName>
        <fullName evidence="3">Uncharacterized protein</fullName>
    </submittedName>
</protein>
<comment type="caution">
    <text evidence="3">The sequence shown here is derived from an EMBL/GenBank/DDBJ whole genome shotgun (WGS) entry which is preliminary data.</text>
</comment>
<feature type="compositionally biased region" description="Basic and acidic residues" evidence="1">
    <location>
        <begin position="75"/>
        <end position="89"/>
    </location>
</feature>
<dbReference type="GeneID" id="87887025"/>
<keyword evidence="4" id="KW-1185">Reference proteome</keyword>
<feature type="chain" id="PRO_5042473267" evidence="2">
    <location>
        <begin position="20"/>
        <end position="172"/>
    </location>
</feature>
<evidence type="ECO:0000256" key="1">
    <source>
        <dbReference type="SAM" id="MobiDB-lite"/>
    </source>
</evidence>
<organism evidence="3 4">
    <name type="scientific">Chaetomium strumarium</name>
    <dbReference type="NCBI Taxonomy" id="1170767"/>
    <lineage>
        <taxon>Eukaryota</taxon>
        <taxon>Fungi</taxon>
        <taxon>Dikarya</taxon>
        <taxon>Ascomycota</taxon>
        <taxon>Pezizomycotina</taxon>
        <taxon>Sordariomycetes</taxon>
        <taxon>Sordariomycetidae</taxon>
        <taxon>Sordariales</taxon>
        <taxon>Chaetomiaceae</taxon>
        <taxon>Chaetomium</taxon>
    </lineage>
</organism>
<dbReference type="Proteomes" id="UP001273166">
    <property type="component" value="Unassembled WGS sequence"/>
</dbReference>
<reference evidence="3" key="2">
    <citation type="submission" date="2023-06" db="EMBL/GenBank/DDBJ databases">
        <authorList>
            <consortium name="Lawrence Berkeley National Laboratory"/>
            <person name="Mondo S.J."/>
            <person name="Hensen N."/>
            <person name="Bonometti L."/>
            <person name="Westerberg I."/>
            <person name="Brannstrom I.O."/>
            <person name="Guillou S."/>
            <person name="Cros-Aarteil S."/>
            <person name="Calhoun S."/>
            <person name="Haridas S."/>
            <person name="Kuo A."/>
            <person name="Pangilinan J."/>
            <person name="Riley R."/>
            <person name="Labutti K."/>
            <person name="Andreopoulos B."/>
            <person name="Lipzen A."/>
            <person name="Chen C."/>
            <person name="Yanf M."/>
            <person name="Daum C."/>
            <person name="Ng V."/>
            <person name="Clum A."/>
            <person name="Steindorff A."/>
            <person name="Ohm R."/>
            <person name="Martin F."/>
            <person name="Silar P."/>
            <person name="Natvig D."/>
            <person name="Lalanne C."/>
            <person name="Gautier V."/>
            <person name="Ament-Velasquez S.L."/>
            <person name="Kruys A."/>
            <person name="Hutchinson M.I."/>
            <person name="Powell A.J."/>
            <person name="Barry K."/>
            <person name="Miller A.N."/>
            <person name="Grigoriev I.V."/>
            <person name="Debuchy R."/>
            <person name="Gladieux P."/>
            <person name="Thoren M.H."/>
            <person name="Johannesson H."/>
        </authorList>
    </citation>
    <scope>NUCLEOTIDE SEQUENCE</scope>
    <source>
        <strain evidence="3">CBS 333.67</strain>
    </source>
</reference>
<name>A0AAJ0H096_9PEZI</name>
<feature type="region of interest" description="Disordered" evidence="1">
    <location>
        <begin position="71"/>
        <end position="107"/>
    </location>
</feature>
<evidence type="ECO:0000256" key="2">
    <source>
        <dbReference type="SAM" id="SignalP"/>
    </source>
</evidence>
<dbReference type="RefSeq" id="XP_062725209.1">
    <property type="nucleotide sequence ID" value="XM_062868196.1"/>
</dbReference>
<evidence type="ECO:0000313" key="3">
    <source>
        <dbReference type="EMBL" id="KAK3309429.1"/>
    </source>
</evidence>
<evidence type="ECO:0000313" key="4">
    <source>
        <dbReference type="Proteomes" id="UP001273166"/>
    </source>
</evidence>
<reference evidence="3" key="1">
    <citation type="journal article" date="2023" name="Mol. Phylogenet. Evol.">
        <title>Genome-scale phylogeny and comparative genomics of the fungal order Sordariales.</title>
        <authorList>
            <person name="Hensen N."/>
            <person name="Bonometti L."/>
            <person name="Westerberg I."/>
            <person name="Brannstrom I.O."/>
            <person name="Guillou S."/>
            <person name="Cros-Aarteil S."/>
            <person name="Calhoun S."/>
            <person name="Haridas S."/>
            <person name="Kuo A."/>
            <person name="Mondo S."/>
            <person name="Pangilinan J."/>
            <person name="Riley R."/>
            <person name="LaButti K."/>
            <person name="Andreopoulos B."/>
            <person name="Lipzen A."/>
            <person name="Chen C."/>
            <person name="Yan M."/>
            <person name="Daum C."/>
            <person name="Ng V."/>
            <person name="Clum A."/>
            <person name="Steindorff A."/>
            <person name="Ohm R.A."/>
            <person name="Martin F."/>
            <person name="Silar P."/>
            <person name="Natvig D.O."/>
            <person name="Lalanne C."/>
            <person name="Gautier V."/>
            <person name="Ament-Velasquez S.L."/>
            <person name="Kruys A."/>
            <person name="Hutchinson M.I."/>
            <person name="Powell A.J."/>
            <person name="Barry K."/>
            <person name="Miller A.N."/>
            <person name="Grigoriev I.V."/>
            <person name="Debuchy R."/>
            <person name="Gladieux P."/>
            <person name="Hiltunen Thoren M."/>
            <person name="Johannesson H."/>
        </authorList>
    </citation>
    <scope>NUCLEOTIDE SEQUENCE</scope>
    <source>
        <strain evidence="3">CBS 333.67</strain>
    </source>
</reference>
<proteinExistence type="predicted"/>
<accession>A0AAJ0H096</accession>
<dbReference type="EMBL" id="JAUDZG010000001">
    <property type="protein sequence ID" value="KAK3309429.1"/>
    <property type="molecule type" value="Genomic_DNA"/>
</dbReference>
<sequence length="172" mass="16830">MRAVSCAAVLLGLVSTALAQTIAPSPTESVGCEPHGDHWHCEGPRETSAADGTVTTTAAAVTTTATATVTTSAAHGDDDHDHDEHHDESGTASLAPSPTESYGCEPHGDHWHCEGAVTASGSVSTTLVTTTASTSQTADGASTSPSTAGAPHHAATGLAIAGLAAAAAAIAL</sequence>
<feature type="region of interest" description="Disordered" evidence="1">
    <location>
        <begin position="128"/>
        <end position="152"/>
    </location>
</feature>
<gene>
    <name evidence="3" type="ORF">B0T15DRAFT_515472</name>
</gene>
<dbReference type="AlphaFoldDB" id="A0AAJ0H096"/>
<keyword evidence="2" id="KW-0732">Signal</keyword>
<feature type="signal peptide" evidence="2">
    <location>
        <begin position="1"/>
        <end position="19"/>
    </location>
</feature>
<feature type="compositionally biased region" description="Low complexity" evidence="1">
    <location>
        <begin position="128"/>
        <end position="144"/>
    </location>
</feature>
<feature type="compositionally biased region" description="Polar residues" evidence="1">
    <location>
        <begin position="91"/>
        <end position="100"/>
    </location>
</feature>